<dbReference type="EMBL" id="BAAAQM010000010">
    <property type="protein sequence ID" value="GAA1965479.1"/>
    <property type="molecule type" value="Genomic_DNA"/>
</dbReference>
<accession>A0ABP5CKR8</accession>
<reference evidence="3" key="1">
    <citation type="journal article" date="2019" name="Int. J. Syst. Evol. Microbiol.">
        <title>The Global Catalogue of Microorganisms (GCM) 10K type strain sequencing project: providing services to taxonomists for standard genome sequencing and annotation.</title>
        <authorList>
            <consortium name="The Broad Institute Genomics Platform"/>
            <consortium name="The Broad Institute Genome Sequencing Center for Infectious Disease"/>
            <person name="Wu L."/>
            <person name="Ma J."/>
        </authorList>
    </citation>
    <scope>NUCLEOTIDE SEQUENCE [LARGE SCALE GENOMIC DNA]</scope>
    <source>
        <strain evidence="3">JCM 16013</strain>
    </source>
</reference>
<evidence type="ECO:0000313" key="3">
    <source>
        <dbReference type="Proteomes" id="UP001499854"/>
    </source>
</evidence>
<keyword evidence="3" id="KW-1185">Reference proteome</keyword>
<dbReference type="Pfam" id="PF13683">
    <property type="entry name" value="rve_3"/>
    <property type="match status" value="1"/>
</dbReference>
<evidence type="ECO:0000313" key="2">
    <source>
        <dbReference type="EMBL" id="GAA1965479.1"/>
    </source>
</evidence>
<sequence>MQRIICCPGQDLEQAGRRFKYLIRDRDAKFTDAFDAAFASIGIDTVLTAPQAPRMNAIAERFVRTIRAECTDRMLIVGEHHLWSVLQRYIDHYNNGRSHQGDGMQLRAPSDDRNVIPFPAPASRIHRTSVLGGLINEYHTAA</sequence>
<dbReference type="InterPro" id="IPR001584">
    <property type="entry name" value="Integrase_cat-core"/>
</dbReference>
<dbReference type="PROSITE" id="PS50994">
    <property type="entry name" value="INTEGRASE"/>
    <property type="match status" value="1"/>
</dbReference>
<dbReference type="Gene3D" id="3.30.420.10">
    <property type="entry name" value="Ribonuclease H-like superfamily/Ribonuclease H"/>
    <property type="match status" value="1"/>
</dbReference>
<dbReference type="InterPro" id="IPR036397">
    <property type="entry name" value="RNaseH_sf"/>
</dbReference>
<dbReference type="SUPFAM" id="SSF53098">
    <property type="entry name" value="Ribonuclease H-like"/>
    <property type="match status" value="1"/>
</dbReference>
<gene>
    <name evidence="2" type="ORF">GCM10009838_23820</name>
</gene>
<dbReference type="Proteomes" id="UP001499854">
    <property type="component" value="Unassembled WGS sequence"/>
</dbReference>
<dbReference type="InterPro" id="IPR012337">
    <property type="entry name" value="RNaseH-like_sf"/>
</dbReference>
<comment type="caution">
    <text evidence="2">The sequence shown here is derived from an EMBL/GenBank/DDBJ whole genome shotgun (WGS) entry which is preliminary data.</text>
</comment>
<organism evidence="2 3">
    <name type="scientific">Catenulispora subtropica</name>
    <dbReference type="NCBI Taxonomy" id="450798"/>
    <lineage>
        <taxon>Bacteria</taxon>
        <taxon>Bacillati</taxon>
        <taxon>Actinomycetota</taxon>
        <taxon>Actinomycetes</taxon>
        <taxon>Catenulisporales</taxon>
        <taxon>Catenulisporaceae</taxon>
        <taxon>Catenulispora</taxon>
    </lineage>
</organism>
<evidence type="ECO:0000259" key="1">
    <source>
        <dbReference type="PROSITE" id="PS50994"/>
    </source>
</evidence>
<dbReference type="RefSeq" id="WP_344657016.1">
    <property type="nucleotide sequence ID" value="NZ_BAAAQM010000010.1"/>
</dbReference>
<feature type="domain" description="Integrase catalytic" evidence="1">
    <location>
        <begin position="1"/>
        <end position="117"/>
    </location>
</feature>
<name>A0ABP5CKR8_9ACTN</name>
<proteinExistence type="predicted"/>
<protein>
    <recommendedName>
        <fullName evidence="1">Integrase catalytic domain-containing protein</fullName>
    </recommendedName>
</protein>